<keyword evidence="4" id="KW-0408">Iron</keyword>
<dbReference type="GO" id="GO:0005829">
    <property type="term" value="C:cytosol"/>
    <property type="evidence" value="ECO:0007669"/>
    <property type="project" value="TreeGrafter"/>
</dbReference>
<dbReference type="PANTHER" id="PTHR23426:SF65">
    <property type="entry name" value="FERREDOXIN-2, MITOCHONDRIAL"/>
    <property type="match status" value="1"/>
</dbReference>
<reference evidence="8 9" key="1">
    <citation type="submission" date="2015-10" db="EMBL/GenBank/DDBJ databases">
        <title>The world's first case of liver abscess caused by Pannonibacter phragmitetus.</title>
        <authorList>
            <person name="Ming D."/>
            <person name="Wang M."/>
            <person name="Zhou Y."/>
            <person name="Jiang T."/>
            <person name="Hu S."/>
        </authorList>
    </citation>
    <scope>NUCLEOTIDE SEQUENCE [LARGE SCALE GENOMIC DNA]</scope>
    <source>
        <strain evidence="8 9">31801</strain>
        <plasmid evidence="9">Plasmid p.p-1</plasmid>
    </source>
</reference>
<keyword evidence="8" id="KW-0614">Plasmid</keyword>
<comment type="cofactor">
    <cofactor evidence="6">
        <name>[2Fe-2S] cluster</name>
        <dbReference type="ChEBI" id="CHEBI:190135"/>
    </cofactor>
</comment>
<keyword evidence="9" id="KW-1185">Reference proteome</keyword>
<dbReference type="Gene3D" id="3.10.20.30">
    <property type="match status" value="1"/>
</dbReference>
<protein>
    <submittedName>
        <fullName evidence="8">(2Fe-2S)-binding protein</fullName>
    </submittedName>
</protein>
<evidence type="ECO:0000256" key="5">
    <source>
        <dbReference type="ARBA" id="ARBA00023014"/>
    </source>
</evidence>
<dbReference type="PROSITE" id="PS00814">
    <property type="entry name" value="ADX"/>
    <property type="match status" value="1"/>
</dbReference>
<dbReference type="CDD" id="cd00207">
    <property type="entry name" value="fer2"/>
    <property type="match status" value="1"/>
</dbReference>
<dbReference type="GO" id="GO:0051537">
    <property type="term" value="F:2 iron, 2 sulfur cluster binding"/>
    <property type="evidence" value="ECO:0007669"/>
    <property type="project" value="UniProtKB-KW"/>
</dbReference>
<feature type="domain" description="2Fe-2S ferredoxin-type" evidence="7">
    <location>
        <begin position="2"/>
        <end position="106"/>
    </location>
</feature>
<organism evidence="8 9">
    <name type="scientific">Pannonibacter phragmitetus</name>
    <dbReference type="NCBI Taxonomy" id="121719"/>
    <lineage>
        <taxon>Bacteria</taxon>
        <taxon>Pseudomonadati</taxon>
        <taxon>Pseudomonadota</taxon>
        <taxon>Alphaproteobacteria</taxon>
        <taxon>Hyphomicrobiales</taxon>
        <taxon>Stappiaceae</taxon>
        <taxon>Pannonibacter</taxon>
    </lineage>
</organism>
<dbReference type="PROSITE" id="PS51085">
    <property type="entry name" value="2FE2S_FER_2"/>
    <property type="match status" value="1"/>
</dbReference>
<dbReference type="Pfam" id="PF00111">
    <property type="entry name" value="Fer2"/>
    <property type="match status" value="1"/>
</dbReference>
<sequence length="107" mass="11252">MTKIHFISATGIETVIDARDGDSVMHAAILNDVEGILAECGGSMMCATCHCYVDPAWQDRVTPPSEPEAGMLASAASAVRATSRLSCQITVGPELEGLVIHLPEAQL</sequence>
<dbReference type="InterPro" id="IPR036010">
    <property type="entry name" value="2Fe-2S_ferredoxin-like_sf"/>
</dbReference>
<dbReference type="Proteomes" id="UP000064921">
    <property type="component" value="Plasmid p.p-1"/>
</dbReference>
<evidence type="ECO:0000256" key="3">
    <source>
        <dbReference type="ARBA" id="ARBA00022723"/>
    </source>
</evidence>
<evidence type="ECO:0000256" key="6">
    <source>
        <dbReference type="ARBA" id="ARBA00034078"/>
    </source>
</evidence>
<gene>
    <name evidence="8" type="ORF">APZ00_24835</name>
</gene>
<dbReference type="InterPro" id="IPR012675">
    <property type="entry name" value="Beta-grasp_dom_sf"/>
</dbReference>
<geneLocation type="plasmid" evidence="8 9">
    <name>p.p-1</name>
</geneLocation>
<keyword evidence="2" id="KW-0001">2Fe-2S</keyword>
<dbReference type="GO" id="GO:0046872">
    <property type="term" value="F:metal ion binding"/>
    <property type="evidence" value="ECO:0007669"/>
    <property type="project" value="UniProtKB-KW"/>
</dbReference>
<dbReference type="GO" id="GO:0140647">
    <property type="term" value="P:P450-containing electron transport chain"/>
    <property type="evidence" value="ECO:0007669"/>
    <property type="project" value="InterPro"/>
</dbReference>
<name>A0A0U3PCW2_9HYPH</name>
<dbReference type="RefSeq" id="WP_058901135.1">
    <property type="nucleotide sequence ID" value="NZ_CP013069.1"/>
</dbReference>
<dbReference type="GO" id="GO:0009055">
    <property type="term" value="F:electron transfer activity"/>
    <property type="evidence" value="ECO:0007669"/>
    <property type="project" value="TreeGrafter"/>
</dbReference>
<evidence type="ECO:0000256" key="4">
    <source>
        <dbReference type="ARBA" id="ARBA00023004"/>
    </source>
</evidence>
<keyword evidence="5" id="KW-0411">Iron-sulfur</keyword>
<dbReference type="PRINTS" id="PR00355">
    <property type="entry name" value="ADRENODOXIN"/>
</dbReference>
<dbReference type="InterPro" id="IPR001041">
    <property type="entry name" value="2Fe-2S_ferredoxin-type"/>
</dbReference>
<keyword evidence="3" id="KW-0479">Metal-binding</keyword>
<proteinExistence type="inferred from homology"/>
<accession>A0A0U3PCW2</accession>
<dbReference type="AlphaFoldDB" id="A0A0U3PCW2"/>
<dbReference type="SUPFAM" id="SSF54292">
    <property type="entry name" value="2Fe-2S ferredoxin-like"/>
    <property type="match status" value="1"/>
</dbReference>
<dbReference type="InterPro" id="IPR018298">
    <property type="entry name" value="Adrenodoxin_Fe-S_BS"/>
</dbReference>
<evidence type="ECO:0000256" key="1">
    <source>
        <dbReference type="ARBA" id="ARBA00010914"/>
    </source>
</evidence>
<evidence type="ECO:0000259" key="7">
    <source>
        <dbReference type="PROSITE" id="PS51085"/>
    </source>
</evidence>
<dbReference type="InterPro" id="IPR001055">
    <property type="entry name" value="Adrenodoxin-like"/>
</dbReference>
<dbReference type="PANTHER" id="PTHR23426">
    <property type="entry name" value="FERREDOXIN/ADRENODOXIN"/>
    <property type="match status" value="1"/>
</dbReference>
<evidence type="ECO:0000313" key="9">
    <source>
        <dbReference type="Proteomes" id="UP000064921"/>
    </source>
</evidence>
<comment type="similarity">
    <text evidence="1">Belongs to the adrenodoxin/putidaredoxin family.</text>
</comment>
<dbReference type="EMBL" id="CP013069">
    <property type="protein sequence ID" value="ALV30626.1"/>
    <property type="molecule type" value="Genomic_DNA"/>
</dbReference>
<evidence type="ECO:0000256" key="2">
    <source>
        <dbReference type="ARBA" id="ARBA00022714"/>
    </source>
</evidence>
<dbReference type="KEGG" id="pphr:APZ00_24835"/>
<evidence type="ECO:0000313" key="8">
    <source>
        <dbReference type="EMBL" id="ALV30626.1"/>
    </source>
</evidence>